<keyword evidence="3" id="KW-1185">Reference proteome</keyword>
<dbReference type="PROSITE" id="PS00028">
    <property type="entry name" value="ZINC_FINGER_C2H2_1"/>
    <property type="match status" value="1"/>
</dbReference>
<organism evidence="2 3">
    <name type="scientific">Rubrobacter marinus</name>
    <dbReference type="NCBI Taxonomy" id="2653852"/>
    <lineage>
        <taxon>Bacteria</taxon>
        <taxon>Bacillati</taxon>
        <taxon>Actinomycetota</taxon>
        <taxon>Rubrobacteria</taxon>
        <taxon>Rubrobacterales</taxon>
        <taxon>Rubrobacteraceae</taxon>
        <taxon>Rubrobacter</taxon>
    </lineage>
</organism>
<accession>A0A6G8PZK8</accession>
<evidence type="ECO:0000313" key="2">
    <source>
        <dbReference type="EMBL" id="QIN79632.1"/>
    </source>
</evidence>
<dbReference type="RefSeq" id="WP_166397304.1">
    <property type="nucleotide sequence ID" value="NZ_CP045121.1"/>
</dbReference>
<name>A0A6G8PZK8_9ACTN</name>
<dbReference type="InterPro" id="IPR013087">
    <property type="entry name" value="Znf_C2H2_type"/>
</dbReference>
<protein>
    <recommendedName>
        <fullName evidence="1">C2H2-type domain-containing protein</fullName>
    </recommendedName>
</protein>
<proteinExistence type="predicted"/>
<reference evidence="2 3" key="1">
    <citation type="submission" date="2019-10" db="EMBL/GenBank/DDBJ databases">
        <title>Rubrobacter sp nov SCSIO 52915 isolated from a deep-sea sediment in the South China Sea.</title>
        <authorList>
            <person name="Chen R.W."/>
        </authorList>
    </citation>
    <scope>NUCLEOTIDE SEQUENCE [LARGE SCALE GENOMIC DNA]</scope>
    <source>
        <strain evidence="2 3">SCSIO 52915</strain>
    </source>
</reference>
<dbReference type="EMBL" id="CP045121">
    <property type="protein sequence ID" value="QIN79632.1"/>
    <property type="molecule type" value="Genomic_DNA"/>
</dbReference>
<feature type="domain" description="C2H2-type" evidence="1">
    <location>
        <begin position="16"/>
        <end position="37"/>
    </location>
</feature>
<dbReference type="AlphaFoldDB" id="A0A6G8PZK8"/>
<dbReference type="KEGG" id="rmar:GBA65_15105"/>
<evidence type="ECO:0000313" key="3">
    <source>
        <dbReference type="Proteomes" id="UP000502706"/>
    </source>
</evidence>
<evidence type="ECO:0000259" key="1">
    <source>
        <dbReference type="PROSITE" id="PS00028"/>
    </source>
</evidence>
<gene>
    <name evidence="2" type="ORF">GBA65_15105</name>
</gene>
<sequence>MSKTRSTMSPGVGNACPRCTRVFDTPRGVAIHLRRSHGVEPEHGTTTAYRQGCRCEACREGAREQERRYARPAKHGSAVRAIDGGTETLKACLLAFGVRPEKLAEALKERGVEDLHWPLWLASGELRKHCRCEAPREIAEEMREAS</sequence>
<dbReference type="Proteomes" id="UP000502706">
    <property type="component" value="Chromosome"/>
</dbReference>